<proteinExistence type="predicted"/>
<gene>
    <name evidence="2" type="ORF">E2C01_065096</name>
</gene>
<reference evidence="2 3" key="1">
    <citation type="submission" date="2019-05" db="EMBL/GenBank/DDBJ databases">
        <title>Another draft genome of Portunus trituberculatus and its Hox gene families provides insights of decapod evolution.</title>
        <authorList>
            <person name="Jeong J.-H."/>
            <person name="Song I."/>
            <person name="Kim S."/>
            <person name="Choi T."/>
            <person name="Kim D."/>
            <person name="Ryu S."/>
            <person name="Kim W."/>
        </authorList>
    </citation>
    <scope>NUCLEOTIDE SEQUENCE [LARGE SCALE GENOMIC DNA]</scope>
    <source>
        <tissue evidence="2">Muscle</tissue>
    </source>
</reference>
<dbReference type="AlphaFoldDB" id="A0A5B7HMJ4"/>
<organism evidence="2 3">
    <name type="scientific">Portunus trituberculatus</name>
    <name type="common">Swimming crab</name>
    <name type="synonym">Neptunus trituberculatus</name>
    <dbReference type="NCBI Taxonomy" id="210409"/>
    <lineage>
        <taxon>Eukaryota</taxon>
        <taxon>Metazoa</taxon>
        <taxon>Ecdysozoa</taxon>
        <taxon>Arthropoda</taxon>
        <taxon>Crustacea</taxon>
        <taxon>Multicrustacea</taxon>
        <taxon>Malacostraca</taxon>
        <taxon>Eumalacostraca</taxon>
        <taxon>Eucarida</taxon>
        <taxon>Decapoda</taxon>
        <taxon>Pleocyemata</taxon>
        <taxon>Brachyura</taxon>
        <taxon>Eubrachyura</taxon>
        <taxon>Portunoidea</taxon>
        <taxon>Portunidae</taxon>
        <taxon>Portuninae</taxon>
        <taxon>Portunus</taxon>
    </lineage>
</organism>
<accession>A0A5B7HMJ4</accession>
<sequence length="59" mass="6516">MYASMPDTITSVMRSAQRDESLTQKQSPQLAEAKRQKHLRFGGSCGGIGETGQDTEMRL</sequence>
<keyword evidence="3" id="KW-1185">Reference proteome</keyword>
<feature type="region of interest" description="Disordered" evidence="1">
    <location>
        <begin position="1"/>
        <end position="59"/>
    </location>
</feature>
<evidence type="ECO:0000313" key="3">
    <source>
        <dbReference type="Proteomes" id="UP000324222"/>
    </source>
</evidence>
<evidence type="ECO:0000313" key="2">
    <source>
        <dbReference type="EMBL" id="MPC70835.1"/>
    </source>
</evidence>
<protein>
    <submittedName>
        <fullName evidence="2">Uncharacterized protein</fullName>
    </submittedName>
</protein>
<comment type="caution">
    <text evidence="2">The sequence shown here is derived from an EMBL/GenBank/DDBJ whole genome shotgun (WGS) entry which is preliminary data.</text>
</comment>
<evidence type="ECO:0000256" key="1">
    <source>
        <dbReference type="SAM" id="MobiDB-lite"/>
    </source>
</evidence>
<dbReference type="EMBL" id="VSRR010031807">
    <property type="protein sequence ID" value="MPC70835.1"/>
    <property type="molecule type" value="Genomic_DNA"/>
</dbReference>
<dbReference type="Proteomes" id="UP000324222">
    <property type="component" value="Unassembled WGS sequence"/>
</dbReference>
<name>A0A5B7HMJ4_PORTR</name>